<accession>A0AAN1WHU3</accession>
<proteinExistence type="predicted"/>
<evidence type="ECO:0000313" key="6">
    <source>
        <dbReference type="Proteomes" id="UP001320119"/>
    </source>
</evidence>
<dbReference type="SUPFAM" id="SSF52172">
    <property type="entry name" value="CheY-like"/>
    <property type="match status" value="1"/>
</dbReference>
<dbReference type="SUPFAM" id="SSF55073">
    <property type="entry name" value="Nucleotide cyclase"/>
    <property type="match status" value="1"/>
</dbReference>
<dbReference type="GO" id="GO:0000160">
    <property type="term" value="P:phosphorelay signal transduction system"/>
    <property type="evidence" value="ECO:0007669"/>
    <property type="project" value="InterPro"/>
</dbReference>
<dbReference type="InterPro" id="IPR011006">
    <property type="entry name" value="CheY-like_superfamily"/>
</dbReference>
<dbReference type="InterPro" id="IPR000160">
    <property type="entry name" value="GGDEF_dom"/>
</dbReference>
<keyword evidence="5" id="KW-0808">Transferase</keyword>
<feature type="domain" description="GGDEF" evidence="4">
    <location>
        <begin position="212"/>
        <end position="345"/>
    </location>
</feature>
<reference evidence="5 6" key="1">
    <citation type="journal article" date="2022" name="IScience">
        <title>An ultrasensitive nanofiber-based assay for enzymatic hydrolysis and deep-sea microbial degradation of cellulose.</title>
        <authorList>
            <person name="Tsudome M."/>
            <person name="Tachioka M."/>
            <person name="Miyazaki M."/>
            <person name="Uchimura K."/>
            <person name="Tsuda M."/>
            <person name="Takaki Y."/>
            <person name="Deguchi S."/>
        </authorList>
    </citation>
    <scope>NUCLEOTIDE SEQUENCE [LARGE SCALE GENOMIC DNA]</scope>
    <source>
        <strain evidence="5 6">GE09</strain>
    </source>
</reference>
<dbReference type="InterPro" id="IPR058245">
    <property type="entry name" value="NreC/VraR/RcsB-like_REC"/>
</dbReference>
<dbReference type="NCBIfam" id="TIGR00254">
    <property type="entry name" value="GGDEF"/>
    <property type="match status" value="1"/>
</dbReference>
<evidence type="ECO:0000256" key="1">
    <source>
        <dbReference type="ARBA" id="ARBA00001946"/>
    </source>
</evidence>
<dbReference type="CDD" id="cd17535">
    <property type="entry name" value="REC_NarL-like"/>
    <property type="match status" value="1"/>
</dbReference>
<evidence type="ECO:0000259" key="3">
    <source>
        <dbReference type="PROSITE" id="PS50110"/>
    </source>
</evidence>
<dbReference type="CDD" id="cd01949">
    <property type="entry name" value="GGDEF"/>
    <property type="match status" value="1"/>
</dbReference>
<dbReference type="FunFam" id="3.30.70.270:FF:000001">
    <property type="entry name" value="Diguanylate cyclase domain protein"/>
    <property type="match status" value="1"/>
</dbReference>
<dbReference type="Gene3D" id="3.40.50.2300">
    <property type="match status" value="1"/>
</dbReference>
<keyword evidence="5" id="KW-0548">Nucleotidyltransferase</keyword>
<feature type="domain" description="Response regulatory" evidence="3">
    <location>
        <begin position="1"/>
        <end position="102"/>
    </location>
</feature>
<comment type="cofactor">
    <cofactor evidence="1">
        <name>Mg(2+)</name>
        <dbReference type="ChEBI" id="CHEBI:18420"/>
    </cofactor>
</comment>
<dbReference type="GO" id="GO:0052621">
    <property type="term" value="F:diguanylate cyclase activity"/>
    <property type="evidence" value="ECO:0007669"/>
    <property type="project" value="UniProtKB-EC"/>
</dbReference>
<dbReference type="SMART" id="SM00448">
    <property type="entry name" value="REC"/>
    <property type="match status" value="1"/>
</dbReference>
<feature type="modified residue" description="4-aspartylphosphate" evidence="2">
    <location>
        <position position="37"/>
    </location>
</feature>
<evidence type="ECO:0000256" key="2">
    <source>
        <dbReference type="PROSITE-ProRule" id="PRU00169"/>
    </source>
</evidence>
<dbReference type="PANTHER" id="PTHR46663">
    <property type="entry name" value="DIGUANYLATE CYCLASE DGCT-RELATED"/>
    <property type="match status" value="1"/>
</dbReference>
<evidence type="ECO:0000313" key="5">
    <source>
        <dbReference type="EMBL" id="BCD97829.1"/>
    </source>
</evidence>
<dbReference type="EC" id="2.7.7.65" evidence="5"/>
<dbReference type="InterPro" id="IPR043128">
    <property type="entry name" value="Rev_trsase/Diguanyl_cyclase"/>
</dbReference>
<dbReference type="PROSITE" id="PS50887">
    <property type="entry name" value="GGDEF"/>
    <property type="match status" value="1"/>
</dbReference>
<keyword evidence="2" id="KW-0597">Phosphoprotein</keyword>
<dbReference type="PROSITE" id="PS50110">
    <property type="entry name" value="RESPONSE_REGULATORY"/>
    <property type="match status" value="1"/>
</dbReference>
<keyword evidence="6" id="KW-1185">Reference proteome</keyword>
<name>A0AAN1WHU3_9GAMM</name>
<dbReference type="Gene3D" id="3.30.70.270">
    <property type="match status" value="1"/>
</dbReference>
<dbReference type="EMBL" id="AP023086">
    <property type="protein sequence ID" value="BCD97829.1"/>
    <property type="molecule type" value="Genomic_DNA"/>
</dbReference>
<dbReference type="SMART" id="SM00267">
    <property type="entry name" value="GGDEF"/>
    <property type="match status" value="1"/>
</dbReference>
<gene>
    <name evidence="5" type="ORF">MARGE09_P2030</name>
</gene>
<sequence length="347" mass="38407">MLLMAQLSCSTVLHAATGQEALDYQAQDQDIDLVLLDYNLGADHGLDILQKLKKCDPALPVAMVSGRDEPQVILSALGSGASGFVPKSLAPEDIVFAIQQVIEGGIYVPSSLLDTNPRTTPVEDTQSIQKQLQHLADIARRVIREKNLDICDQADVESEMTSTLNRLVRELQEDRDYLELLAFQDDLTGVANRRLFDERLDQALRNSRRNCTFISLIYLDLDHFKRINDTLGHPAGDALLKKVAQRLVTSVREVDTVARLGGDEFTVILVDVDSIDGLEGHLTRLRNTIKQVITLENGKQCTPSVSIGAALSDGDETAESLMKRADNALYQVKEHGRDHFRIAPINQ</sequence>
<dbReference type="Pfam" id="PF00990">
    <property type="entry name" value="GGDEF"/>
    <property type="match status" value="1"/>
</dbReference>
<dbReference type="Proteomes" id="UP001320119">
    <property type="component" value="Chromosome"/>
</dbReference>
<dbReference type="InterPro" id="IPR001789">
    <property type="entry name" value="Sig_transdc_resp-reg_receiver"/>
</dbReference>
<dbReference type="InterPro" id="IPR029787">
    <property type="entry name" value="Nucleotide_cyclase"/>
</dbReference>
<evidence type="ECO:0000259" key="4">
    <source>
        <dbReference type="PROSITE" id="PS50887"/>
    </source>
</evidence>
<dbReference type="InterPro" id="IPR052163">
    <property type="entry name" value="DGC-Regulatory_Protein"/>
</dbReference>
<dbReference type="Pfam" id="PF00072">
    <property type="entry name" value="Response_reg"/>
    <property type="match status" value="1"/>
</dbReference>
<dbReference type="PANTHER" id="PTHR46663:SF2">
    <property type="entry name" value="GGDEF DOMAIN-CONTAINING PROTEIN"/>
    <property type="match status" value="1"/>
</dbReference>
<organism evidence="5 6">
    <name type="scientific">Marinagarivorans cellulosilyticus</name>
    <dbReference type="NCBI Taxonomy" id="2721545"/>
    <lineage>
        <taxon>Bacteria</taxon>
        <taxon>Pseudomonadati</taxon>
        <taxon>Pseudomonadota</taxon>
        <taxon>Gammaproteobacteria</taxon>
        <taxon>Cellvibrionales</taxon>
        <taxon>Cellvibrionaceae</taxon>
        <taxon>Marinagarivorans</taxon>
    </lineage>
</organism>
<protein>
    <submittedName>
        <fullName evidence="5">Diguanylate cyclase</fullName>
        <ecNumber evidence="5">2.7.7.65</ecNumber>
    </submittedName>
</protein>
<dbReference type="AlphaFoldDB" id="A0AAN1WHU3"/>
<dbReference type="KEGG" id="marq:MARGE09_P2030"/>